<keyword evidence="4 6" id="KW-1133">Transmembrane helix</keyword>
<accession>A0ABM9A0Y9</accession>
<dbReference type="PANTHER" id="PTHR35007:SF2">
    <property type="entry name" value="PILUS ASSEMBLE PROTEIN"/>
    <property type="match status" value="1"/>
</dbReference>
<evidence type="ECO:0000256" key="6">
    <source>
        <dbReference type="SAM" id="Phobius"/>
    </source>
</evidence>
<feature type="domain" description="Type II secretion system protein GspF" evidence="7">
    <location>
        <begin position="140"/>
        <end position="263"/>
    </location>
</feature>
<dbReference type="InterPro" id="IPR018076">
    <property type="entry name" value="T2SS_GspF_dom"/>
</dbReference>
<organism evidence="8 9">
    <name type="scientific">Vibrio marisflavi CECT 7928</name>
    <dbReference type="NCBI Taxonomy" id="634439"/>
    <lineage>
        <taxon>Bacteria</taxon>
        <taxon>Pseudomonadati</taxon>
        <taxon>Pseudomonadota</taxon>
        <taxon>Gammaproteobacteria</taxon>
        <taxon>Vibrionales</taxon>
        <taxon>Vibrionaceae</taxon>
        <taxon>Vibrio</taxon>
    </lineage>
</organism>
<comment type="subcellular location">
    <subcellularLocation>
        <location evidence="1">Cell membrane</location>
        <topology evidence="1">Multi-pass membrane protein</topology>
    </subcellularLocation>
</comment>
<dbReference type="Proteomes" id="UP000838748">
    <property type="component" value="Unassembled WGS sequence"/>
</dbReference>
<dbReference type="RefSeq" id="WP_237360265.1">
    <property type="nucleotide sequence ID" value="NZ_CAKLDM010000001.1"/>
</dbReference>
<evidence type="ECO:0000256" key="4">
    <source>
        <dbReference type="ARBA" id="ARBA00022989"/>
    </source>
</evidence>
<feature type="transmembrane region" description="Helical" evidence="6">
    <location>
        <begin position="74"/>
        <end position="93"/>
    </location>
</feature>
<proteinExistence type="predicted"/>
<evidence type="ECO:0000313" key="8">
    <source>
        <dbReference type="EMBL" id="CAH0537053.1"/>
    </source>
</evidence>
<dbReference type="EMBL" id="CAKLDM010000001">
    <property type="protein sequence ID" value="CAH0537053.1"/>
    <property type="molecule type" value="Genomic_DNA"/>
</dbReference>
<evidence type="ECO:0000259" key="7">
    <source>
        <dbReference type="Pfam" id="PF00482"/>
    </source>
</evidence>
<dbReference type="Pfam" id="PF00482">
    <property type="entry name" value="T2SSF"/>
    <property type="match status" value="1"/>
</dbReference>
<keyword evidence="3 6" id="KW-0812">Transmembrane</keyword>
<comment type="caution">
    <text evidence="8">The sequence shown here is derived from an EMBL/GenBank/DDBJ whole genome shotgun (WGS) entry which is preliminary data.</text>
</comment>
<feature type="transmembrane region" description="Helical" evidence="6">
    <location>
        <begin position="105"/>
        <end position="124"/>
    </location>
</feature>
<evidence type="ECO:0000313" key="9">
    <source>
        <dbReference type="Proteomes" id="UP000838748"/>
    </source>
</evidence>
<evidence type="ECO:0000256" key="2">
    <source>
        <dbReference type="ARBA" id="ARBA00022475"/>
    </source>
</evidence>
<reference evidence="8" key="1">
    <citation type="submission" date="2021-11" db="EMBL/GenBank/DDBJ databases">
        <authorList>
            <person name="Rodrigo-Torres L."/>
            <person name="Arahal R. D."/>
            <person name="Lucena T."/>
        </authorList>
    </citation>
    <scope>NUCLEOTIDE SEQUENCE</scope>
    <source>
        <strain evidence="8">CECT 7928</strain>
    </source>
</reference>
<sequence length="305" mass="34339">MYWFILMIGGLSVIFLLKGNKPKHTYLDKTRFNDIDPSAVNESQVVDLNALSTKSLSDKLLSELKTAYLQLGKFASLKLMAVIVICFAAAMYINRTFVLGGPKQLVAIFCAITVLSVLYGISWLKKRAYKQFSESFPEALNILGSAISTGESIVHAISYVGKNLDGDVGKEFKLMGERLLIGEKPESVFRKSCARFPYSAFLFFAIVLNANIQRGGQLKEVISRLNRMIFNERAMEKKKMSLTSEARMSVKIVASVPFIFLFLYQFISPPNFNYVLHNPKGHYLLYYLIGSNLIGFSIAAWLMRD</sequence>
<keyword evidence="2" id="KW-1003">Cell membrane</keyword>
<feature type="transmembrane region" description="Helical" evidence="6">
    <location>
        <begin position="248"/>
        <end position="267"/>
    </location>
</feature>
<dbReference type="PANTHER" id="PTHR35007">
    <property type="entry name" value="INTEGRAL MEMBRANE PROTEIN-RELATED"/>
    <property type="match status" value="1"/>
</dbReference>
<evidence type="ECO:0000256" key="3">
    <source>
        <dbReference type="ARBA" id="ARBA00022692"/>
    </source>
</evidence>
<gene>
    <name evidence="8" type="ORF">VMF7928_00889</name>
</gene>
<keyword evidence="5 6" id="KW-0472">Membrane</keyword>
<evidence type="ECO:0000256" key="1">
    <source>
        <dbReference type="ARBA" id="ARBA00004651"/>
    </source>
</evidence>
<protein>
    <recommendedName>
        <fullName evidence="7">Type II secretion system protein GspF domain-containing protein</fullName>
    </recommendedName>
</protein>
<name>A0ABM9A0Y9_9VIBR</name>
<feature type="transmembrane region" description="Helical" evidence="6">
    <location>
        <begin position="283"/>
        <end position="303"/>
    </location>
</feature>
<keyword evidence="9" id="KW-1185">Reference proteome</keyword>
<evidence type="ECO:0000256" key="5">
    <source>
        <dbReference type="ARBA" id="ARBA00023136"/>
    </source>
</evidence>